<accession>A0A0B1SNS4</accession>
<sequence length="146" mass="16528">MSAKPAPLRFRDEYDVTHRALDDFVSAFTSSDYFICGEKVQVSRVDPNFISLSVHPVGRDSRRRRIRSKMEVNHPFRHILPSELVELKEDEIEMSEDLDSPDEVCEVHSSLNSVPCISAADFSKDIKPFSPSIELVGTSLLIDVFS</sequence>
<keyword evidence="2" id="KW-1185">Reference proteome</keyword>
<name>A0A0B1SNS4_OESDE</name>
<organism evidence="1 2">
    <name type="scientific">Oesophagostomum dentatum</name>
    <name type="common">Nodular worm</name>
    <dbReference type="NCBI Taxonomy" id="61180"/>
    <lineage>
        <taxon>Eukaryota</taxon>
        <taxon>Metazoa</taxon>
        <taxon>Ecdysozoa</taxon>
        <taxon>Nematoda</taxon>
        <taxon>Chromadorea</taxon>
        <taxon>Rhabditida</taxon>
        <taxon>Rhabditina</taxon>
        <taxon>Rhabditomorpha</taxon>
        <taxon>Strongyloidea</taxon>
        <taxon>Strongylidae</taxon>
        <taxon>Oesophagostomum</taxon>
    </lineage>
</organism>
<reference evidence="1 2" key="1">
    <citation type="submission" date="2014-03" db="EMBL/GenBank/DDBJ databases">
        <title>Draft genome of the hookworm Oesophagostomum dentatum.</title>
        <authorList>
            <person name="Mitreva M."/>
        </authorList>
    </citation>
    <scope>NUCLEOTIDE SEQUENCE [LARGE SCALE GENOMIC DNA]</scope>
    <source>
        <strain evidence="1 2">OD-Hann</strain>
    </source>
</reference>
<dbReference type="EMBL" id="KN559929">
    <property type="protein sequence ID" value="KHJ86584.1"/>
    <property type="molecule type" value="Genomic_DNA"/>
</dbReference>
<dbReference type="Proteomes" id="UP000053660">
    <property type="component" value="Unassembled WGS sequence"/>
</dbReference>
<dbReference type="OrthoDB" id="5776370at2759"/>
<evidence type="ECO:0000313" key="2">
    <source>
        <dbReference type="Proteomes" id="UP000053660"/>
    </source>
</evidence>
<evidence type="ECO:0000313" key="1">
    <source>
        <dbReference type="EMBL" id="KHJ86584.1"/>
    </source>
</evidence>
<dbReference type="AlphaFoldDB" id="A0A0B1SNS4"/>
<protein>
    <submittedName>
        <fullName evidence="1">Uncharacterized protein</fullName>
    </submittedName>
</protein>
<proteinExistence type="predicted"/>
<gene>
    <name evidence="1" type="ORF">OESDEN_13659</name>
</gene>